<comment type="caution">
    <text evidence="1">The sequence shown here is derived from an EMBL/GenBank/DDBJ whole genome shotgun (WGS) entry which is preliminary data.</text>
</comment>
<evidence type="ECO:0000313" key="2">
    <source>
        <dbReference type="Proteomes" id="UP000249377"/>
    </source>
</evidence>
<proteinExistence type="predicted"/>
<keyword evidence="2" id="KW-1185">Reference proteome</keyword>
<dbReference type="RefSeq" id="WP_112333279.1">
    <property type="nucleotide sequence ID" value="NZ_QLYR01000008.1"/>
</dbReference>
<evidence type="ECO:0000313" key="1">
    <source>
        <dbReference type="EMBL" id="RAQ25589.1"/>
    </source>
</evidence>
<protein>
    <recommendedName>
        <fullName evidence="3">Molecular chaperone</fullName>
    </recommendedName>
</protein>
<sequence length="99" mass="11303">MRTGLSKKQKTTSVFFDEASPIIEVCTYNTSLKKRLSEYAAKYPAECRLVDDDENGCLTFEIRKGRFSFKLNAPYSAERRKSASELAKKNIQNLQQGKN</sequence>
<organism evidence="1 2">
    <name type="scientific">Hydrogeniiclostridium mannosilyticum</name>
    <dbReference type="NCBI Taxonomy" id="2764322"/>
    <lineage>
        <taxon>Bacteria</taxon>
        <taxon>Bacillati</taxon>
        <taxon>Bacillota</taxon>
        <taxon>Clostridia</taxon>
        <taxon>Eubacteriales</taxon>
        <taxon>Acutalibacteraceae</taxon>
        <taxon>Hydrogeniiclostridium</taxon>
    </lineage>
</organism>
<gene>
    <name evidence="1" type="ORF">DPQ25_10925</name>
</gene>
<dbReference type="AlphaFoldDB" id="A0A328UAI7"/>
<dbReference type="EMBL" id="QLYR01000008">
    <property type="protein sequence ID" value="RAQ25589.1"/>
    <property type="molecule type" value="Genomic_DNA"/>
</dbReference>
<name>A0A328UAI7_9FIRM</name>
<evidence type="ECO:0008006" key="3">
    <source>
        <dbReference type="Google" id="ProtNLM"/>
    </source>
</evidence>
<accession>A0A328UAI7</accession>
<dbReference type="Proteomes" id="UP000249377">
    <property type="component" value="Unassembled WGS sequence"/>
</dbReference>
<reference evidence="1 2" key="1">
    <citation type="submission" date="2018-06" db="EMBL/GenBank/DDBJ databases">
        <title>Noncontiguous genome sequence of Ruminococcaceae bacterium ASD2818.</title>
        <authorList>
            <person name="Chaplin A.V."/>
            <person name="Sokolova S.R."/>
            <person name="Kochetkova T.O."/>
            <person name="Goltsov A.Y."/>
            <person name="Trofimov D.Y."/>
            <person name="Efimov B.A."/>
        </authorList>
    </citation>
    <scope>NUCLEOTIDE SEQUENCE [LARGE SCALE GENOMIC DNA]</scope>
    <source>
        <strain evidence="1 2">ASD2818</strain>
    </source>
</reference>